<dbReference type="Proteomes" id="UP000048984">
    <property type="component" value="Unassembled WGS sequence"/>
</dbReference>
<name>A0A0P6VFV0_9HYPH</name>
<dbReference type="AlphaFoldDB" id="A0A0P6VFV0"/>
<accession>A0A0P6VFV0</accession>
<dbReference type="STRING" id="665126.ABB55_00455"/>
<organism evidence="1 2">
    <name type="scientific">Prosthecodimorpha hirschii</name>
    <dbReference type="NCBI Taxonomy" id="665126"/>
    <lineage>
        <taxon>Bacteria</taxon>
        <taxon>Pseudomonadati</taxon>
        <taxon>Pseudomonadota</taxon>
        <taxon>Alphaproteobacteria</taxon>
        <taxon>Hyphomicrobiales</taxon>
        <taxon>Ancalomicrobiaceae</taxon>
        <taxon>Prosthecodimorpha</taxon>
    </lineage>
</organism>
<sequence length="339" mass="35501">MSRPRQPASGSRRRAFGAGGRLRSLGLGLLVAVGLPAGLVPPRAMAQTVRTFSAADLMKGTKVSREACAKLETSVFVEAEGDAVCIRYYIAGDARGKRAAVFFPGDSIGADAKGKIGPDPGYLTQAPEYVQAAVGVWSQRLGVPFIFFGRPGLHGSSGWHGDRRTRREVALTRLALDAIKAREGLAGYHVAGMSGGGILAAAALASRDDVGCAAIGSAPLDFYAFAKTFAIPLRTDGPRAHYDLMPEAATVAGRKSARILFLTSPKDRAVPPATQQPFVDAVKAAGGRYLHLFTEGRGPDRHALTEKSLFSLAMCIAGAADGEIAARYGNTGPDDLPPP</sequence>
<protein>
    <submittedName>
        <fullName evidence="1">Uncharacterized protein</fullName>
    </submittedName>
</protein>
<comment type="caution">
    <text evidence="1">The sequence shown here is derived from an EMBL/GenBank/DDBJ whole genome shotgun (WGS) entry which is preliminary data.</text>
</comment>
<evidence type="ECO:0000313" key="1">
    <source>
        <dbReference type="EMBL" id="KPL50883.1"/>
    </source>
</evidence>
<dbReference type="SUPFAM" id="SSF53474">
    <property type="entry name" value="alpha/beta-Hydrolases"/>
    <property type="match status" value="1"/>
</dbReference>
<dbReference type="RefSeq" id="WP_054357046.1">
    <property type="nucleotide sequence ID" value="NZ_LJYW01000001.1"/>
</dbReference>
<dbReference type="EMBL" id="LJYW01000001">
    <property type="protein sequence ID" value="KPL50883.1"/>
    <property type="molecule type" value="Genomic_DNA"/>
</dbReference>
<keyword evidence="2" id="KW-1185">Reference proteome</keyword>
<proteinExistence type="predicted"/>
<gene>
    <name evidence="1" type="ORF">ABB55_00455</name>
</gene>
<dbReference type="InterPro" id="IPR029058">
    <property type="entry name" value="AB_hydrolase_fold"/>
</dbReference>
<reference evidence="1 2" key="2">
    <citation type="submission" date="2015-10" db="EMBL/GenBank/DDBJ databases">
        <title>Draft Genome Sequence of Prosthecomicrobium hirschii ATCC 27832.</title>
        <authorList>
            <person name="Daniel J."/>
            <person name="Givan S.A."/>
            <person name="Brun Y.V."/>
            <person name="Brown P.J."/>
        </authorList>
    </citation>
    <scope>NUCLEOTIDE SEQUENCE [LARGE SCALE GENOMIC DNA]</scope>
    <source>
        <strain evidence="1 2">16</strain>
    </source>
</reference>
<dbReference type="Gene3D" id="3.40.50.1820">
    <property type="entry name" value="alpha/beta hydrolase"/>
    <property type="match status" value="1"/>
</dbReference>
<reference evidence="1 2" key="1">
    <citation type="submission" date="2015-09" db="EMBL/GenBank/DDBJ databases">
        <authorList>
            <person name="Jackson K.R."/>
            <person name="Lunt B.L."/>
            <person name="Fisher J.N.B."/>
            <person name="Gardner A.V."/>
            <person name="Bailey M.E."/>
            <person name="Deus L.M."/>
            <person name="Earl A.S."/>
            <person name="Gibby P.D."/>
            <person name="Hartmann K.A."/>
            <person name="Liu J.E."/>
            <person name="Manci A.M."/>
            <person name="Nielsen D.A."/>
            <person name="Solomon M.B."/>
            <person name="Breakwell D.P."/>
            <person name="Burnett S.H."/>
            <person name="Grose J.H."/>
        </authorList>
    </citation>
    <scope>NUCLEOTIDE SEQUENCE [LARGE SCALE GENOMIC DNA]</scope>
    <source>
        <strain evidence="1 2">16</strain>
    </source>
</reference>
<evidence type="ECO:0000313" key="2">
    <source>
        <dbReference type="Proteomes" id="UP000048984"/>
    </source>
</evidence>